<feature type="compositionally biased region" description="Basic residues" evidence="1">
    <location>
        <begin position="12"/>
        <end position="34"/>
    </location>
</feature>
<reference evidence="2" key="1">
    <citation type="submission" date="2016-12" db="EMBL/GenBank/DDBJ databases">
        <title>The genomes of Aspergillus section Nigri reveals drivers in fungal speciation.</title>
        <authorList>
            <consortium name="DOE Joint Genome Institute"/>
            <person name="Vesth T.C."/>
            <person name="Nybo J."/>
            <person name="Theobald S."/>
            <person name="Brandl J."/>
            <person name="Frisvad J.C."/>
            <person name="Nielsen K.F."/>
            <person name="Lyhne E.K."/>
            <person name="Kogle M.E."/>
            <person name="Kuo A."/>
            <person name="Riley R."/>
            <person name="Clum A."/>
            <person name="Nolan M."/>
            <person name="Lipzen A."/>
            <person name="Salamov A."/>
            <person name="Henrissat B."/>
            <person name="Wiebenga A."/>
            <person name="De Vries R.P."/>
            <person name="Grigoriev I.V."/>
            <person name="Mortensen U.H."/>
            <person name="Andersen M.R."/>
            <person name="Baker S.E."/>
        </authorList>
    </citation>
    <scope>NUCLEOTIDE SEQUENCE [LARGE SCALE GENOMIC DNA]</scope>
    <source>
        <strain evidence="2">CBS 115656</strain>
    </source>
</reference>
<dbReference type="PANTHER" id="PTHR38116:SF1">
    <property type="entry name" value="BZIP DOMAIN-CONTAINING PROTEIN"/>
    <property type="match status" value="1"/>
</dbReference>
<dbReference type="InterPro" id="IPR021833">
    <property type="entry name" value="DUF3425"/>
</dbReference>
<protein>
    <recommendedName>
        <fullName evidence="4">BZIP domain-containing protein</fullName>
    </recommendedName>
</protein>
<dbReference type="Proteomes" id="UP000247647">
    <property type="component" value="Unassembled WGS sequence"/>
</dbReference>
<evidence type="ECO:0000313" key="3">
    <source>
        <dbReference type="Proteomes" id="UP000247647"/>
    </source>
</evidence>
<evidence type="ECO:0000313" key="2">
    <source>
        <dbReference type="EMBL" id="PYH35233.1"/>
    </source>
</evidence>
<dbReference type="OrthoDB" id="125347at2759"/>
<proteinExistence type="predicted"/>
<accession>A0A318YR49</accession>
<evidence type="ECO:0008006" key="4">
    <source>
        <dbReference type="Google" id="ProtNLM"/>
    </source>
</evidence>
<dbReference type="AlphaFoldDB" id="A0A318YR49"/>
<feature type="compositionally biased region" description="Polar residues" evidence="1">
    <location>
        <begin position="57"/>
        <end position="75"/>
    </location>
</feature>
<dbReference type="EMBL" id="KZ821457">
    <property type="protein sequence ID" value="PYH35233.1"/>
    <property type="molecule type" value="Genomic_DNA"/>
</dbReference>
<gene>
    <name evidence="2" type="ORF">BO87DRAFT_415426</name>
</gene>
<dbReference type="RefSeq" id="XP_025480711.1">
    <property type="nucleotide sequence ID" value="XM_025626688.1"/>
</dbReference>
<evidence type="ECO:0000256" key="1">
    <source>
        <dbReference type="SAM" id="MobiDB-lite"/>
    </source>
</evidence>
<name>A0A318YR49_ASPNB</name>
<dbReference type="PANTHER" id="PTHR38116">
    <property type="entry name" value="CHROMOSOME 7, WHOLE GENOME SHOTGUN SEQUENCE"/>
    <property type="match status" value="1"/>
</dbReference>
<dbReference type="GeneID" id="37129144"/>
<keyword evidence="3" id="KW-1185">Reference proteome</keyword>
<sequence>MPSCTPADEKRQRKKLQNRVNQRARRLRLKSNHQQHKDQPTRPYSVHRWRVSEHEASSPSTSLTEYHSHTLPQTQSQTPIEPSIPTSSFTTSIPPDHLLHLITHNVFRALYTNKTLLYNHSTALLPGPTPNSSIHLIHEGLIFPIYATTIPNTCPSPIPASLFPTPSQRTLTHYSWIDLVPWPRMRENLIRWEMCFDHGEFVKDLVGGYVMEGWELFDGLKGQDVNGRIGGRVVVEVDDDDGEVTGNARNGWIVWGEPHWYIIECISMAYYVFISTEKVNTSYLLGVQTNVEQTLYLMIIGLRLTLELKYLSRKLSMINYTGLIEHLWHNTTGEYITMGSLASSAAHNWAQSVVIAKQTGVMKESIDLA</sequence>
<organism evidence="2 3">
    <name type="scientific">Aspergillus neoniger (strain CBS 115656)</name>
    <dbReference type="NCBI Taxonomy" id="1448310"/>
    <lineage>
        <taxon>Eukaryota</taxon>
        <taxon>Fungi</taxon>
        <taxon>Dikarya</taxon>
        <taxon>Ascomycota</taxon>
        <taxon>Pezizomycotina</taxon>
        <taxon>Eurotiomycetes</taxon>
        <taxon>Eurotiomycetidae</taxon>
        <taxon>Eurotiales</taxon>
        <taxon>Aspergillaceae</taxon>
        <taxon>Aspergillus</taxon>
        <taxon>Aspergillus subgen. Circumdati</taxon>
    </lineage>
</organism>
<feature type="compositionally biased region" description="Low complexity" evidence="1">
    <location>
        <begin position="76"/>
        <end position="88"/>
    </location>
</feature>
<dbReference type="Pfam" id="PF11905">
    <property type="entry name" value="DUF3425"/>
    <property type="match status" value="1"/>
</dbReference>
<feature type="region of interest" description="Disordered" evidence="1">
    <location>
        <begin position="1"/>
        <end position="88"/>
    </location>
</feature>